<dbReference type="Gene3D" id="3.40.720.10">
    <property type="entry name" value="Alkaline Phosphatase, subunit A"/>
    <property type="match status" value="1"/>
</dbReference>
<organism evidence="3">
    <name type="scientific">Streptomyces sp. R39</name>
    <dbReference type="NCBI Taxonomy" id="3238631"/>
    <lineage>
        <taxon>Bacteria</taxon>
        <taxon>Bacillati</taxon>
        <taxon>Actinomycetota</taxon>
        <taxon>Actinomycetes</taxon>
        <taxon>Kitasatosporales</taxon>
        <taxon>Streptomycetaceae</taxon>
        <taxon>Streptomyces</taxon>
    </lineage>
</organism>
<feature type="transmembrane region" description="Helical" evidence="2">
    <location>
        <begin position="146"/>
        <end position="168"/>
    </location>
</feature>
<sequence>MPHPTPNRLPDTGATPTGAGGEGGRPRRHPRVARTVAAGTTVLAAALLLAALLLPNQLEELRPTSFLRLPAEGILLAAVLLVLPGRARRVTAVLTGAALGALTLVKCLDMGFYRVLQRPFDLVLDWSLLDDAADYLRESSGRTSEVLAIAGALLLAAAVPAVTVLALVRLAERMARRRPRAGRTTLVLAVTWVTFATFGLRAGGAPVAAALDAQLVDERVRAVRAGLADARVFAAEAAVDAFQNTPPDRLLTGLRGKDVLFTFVESYGRTAIEDPAMAGPVGAVLTEGAASLKAAGFEARSGWLRSPVLGAGSWMCHATLLSGLWIDNQRRYRNLVSGDRTTLTAYFRRTGAWRTVGVVPGVRKAWPEARFFGLDRSYDSTRLGYHGPYFSWTPVPDQFTLEAFDRLEYGRKNRRPMMAEIILASSHQPWAPLPRMIGWKDLGDGSVFGPIQRAGKDPAEVWKDTGRVRAEYRASIEYSLRSLFGFMRRHAHRNTVLVFLGDHQPRPEVLAGSPRRDVPVTIVARDPAVLDRVAGWGWTPGLRPAADAPVWAMNQFRDRFLTAFGPQDPTAAQASRKPAVRRTNHSGSSNQG</sequence>
<evidence type="ECO:0000313" key="3">
    <source>
        <dbReference type="EMBL" id="XDQ48811.1"/>
    </source>
</evidence>
<dbReference type="RefSeq" id="WP_369227523.1">
    <property type="nucleotide sequence ID" value="NZ_CP163441.1"/>
</dbReference>
<dbReference type="AlphaFoldDB" id="A0AB39R231"/>
<evidence type="ECO:0000256" key="1">
    <source>
        <dbReference type="SAM" id="MobiDB-lite"/>
    </source>
</evidence>
<feature type="transmembrane region" description="Helical" evidence="2">
    <location>
        <begin position="90"/>
        <end position="113"/>
    </location>
</feature>
<dbReference type="EMBL" id="CP163441">
    <property type="protein sequence ID" value="XDQ48811.1"/>
    <property type="molecule type" value="Genomic_DNA"/>
</dbReference>
<feature type="transmembrane region" description="Helical" evidence="2">
    <location>
        <begin position="35"/>
        <end position="54"/>
    </location>
</feature>
<feature type="transmembrane region" description="Helical" evidence="2">
    <location>
        <begin position="66"/>
        <end position="83"/>
    </location>
</feature>
<reference evidence="3" key="1">
    <citation type="submission" date="2024-07" db="EMBL/GenBank/DDBJ databases">
        <authorList>
            <person name="Yu S.T."/>
        </authorList>
    </citation>
    <scope>NUCLEOTIDE SEQUENCE</scope>
    <source>
        <strain evidence="3">R39</strain>
    </source>
</reference>
<keyword evidence="2" id="KW-0812">Transmembrane</keyword>
<feature type="transmembrane region" description="Helical" evidence="2">
    <location>
        <begin position="180"/>
        <end position="200"/>
    </location>
</feature>
<proteinExistence type="predicted"/>
<dbReference type="SUPFAM" id="SSF53649">
    <property type="entry name" value="Alkaline phosphatase-like"/>
    <property type="match status" value="1"/>
</dbReference>
<keyword evidence="2" id="KW-1133">Transmembrane helix</keyword>
<evidence type="ECO:0000256" key="2">
    <source>
        <dbReference type="SAM" id="Phobius"/>
    </source>
</evidence>
<dbReference type="InterPro" id="IPR017850">
    <property type="entry name" value="Alkaline_phosphatase_core_sf"/>
</dbReference>
<feature type="region of interest" description="Disordered" evidence="1">
    <location>
        <begin position="567"/>
        <end position="592"/>
    </location>
</feature>
<protein>
    <submittedName>
        <fullName evidence="3">Sulfatase</fullName>
    </submittedName>
</protein>
<feature type="region of interest" description="Disordered" evidence="1">
    <location>
        <begin position="1"/>
        <end position="29"/>
    </location>
</feature>
<name>A0AB39R231_9ACTN</name>
<keyword evidence="2" id="KW-0472">Membrane</keyword>
<gene>
    <name evidence="3" type="ORF">AB5J52_44755</name>
</gene>
<accession>A0AB39R231</accession>